<dbReference type="EMBL" id="JACSQO010000002">
    <property type="protein sequence ID" value="MBD7943945.1"/>
    <property type="molecule type" value="Genomic_DNA"/>
</dbReference>
<dbReference type="PANTHER" id="PTHR43135">
    <property type="entry name" value="ALPHA-D-RIBOSE 1-METHYLPHOSPHONATE 5-TRIPHOSPHATE DIPHOSPHATASE"/>
    <property type="match status" value="1"/>
</dbReference>
<dbReference type="InterPro" id="IPR011059">
    <property type="entry name" value="Metal-dep_hydrolase_composite"/>
</dbReference>
<protein>
    <submittedName>
        <fullName evidence="2">Amidohydrolase family protein</fullName>
    </submittedName>
</protein>
<evidence type="ECO:0000259" key="1">
    <source>
        <dbReference type="Pfam" id="PF01979"/>
    </source>
</evidence>
<sequence>MENSVLLLKNANVIDVVTGKTIYSHLLIQNGFITKIVSAHKPIGYIHKKAVIYDLKRRFVIPGLIDMHVHMKGDYAPIFTASGVTTVRNTGGNIGELKKIINASSGAPTPRIISADRIIDGPPGLWGENSPWNININDACSARAEVKRQVEAGADFIKVYGWLKKEMMKIVVEEAKLLHKEVSCDLVHSIEVTATEAAKMGIKWNEHASGIIKNIFPNWTMQADENIWETIDWKNPDMQKIIEVCKILVENKVVLCPTMVLYDQVNLMRNYWYPEEKIMNKLKENAVLMQHWRRFIENTSSLNSLGIQHTYNKAITKAYFELGGTVVAGSDTPAGIFTFPGMALHRELELFVEIGLSEIDALRTATIKAAEALDRQDIGVIQEGTIADMVVLEKNPLKDIRNTKEIHFIIKGGTVYSQDDLLDKVPTEENIKKSVEEFMNSFLDTNYKSS</sequence>
<evidence type="ECO:0000313" key="3">
    <source>
        <dbReference type="Proteomes" id="UP000640786"/>
    </source>
</evidence>
<dbReference type="RefSeq" id="WP_144536078.1">
    <property type="nucleotide sequence ID" value="NZ_JACSQO010000002.1"/>
</dbReference>
<gene>
    <name evidence="2" type="ORF">H9650_07410</name>
</gene>
<dbReference type="SUPFAM" id="SSF51338">
    <property type="entry name" value="Composite domain of metallo-dependent hydrolases"/>
    <property type="match status" value="1"/>
</dbReference>
<dbReference type="SUPFAM" id="SSF51556">
    <property type="entry name" value="Metallo-dependent hydrolases"/>
    <property type="match status" value="1"/>
</dbReference>
<proteinExistence type="predicted"/>
<reference evidence="2 3" key="1">
    <citation type="submission" date="2020-08" db="EMBL/GenBank/DDBJ databases">
        <title>A Genomic Blueprint of the Chicken Gut Microbiome.</title>
        <authorList>
            <person name="Gilroy R."/>
            <person name="Ravi A."/>
            <person name="Getino M."/>
            <person name="Pursley I."/>
            <person name="Horton D.L."/>
            <person name="Alikhan N.-F."/>
            <person name="Baker D."/>
            <person name="Gharbi K."/>
            <person name="Hall N."/>
            <person name="Watson M."/>
            <person name="Adriaenssens E.M."/>
            <person name="Foster-Nyarko E."/>
            <person name="Jarju S."/>
            <person name="Secka A."/>
            <person name="Antonio M."/>
            <person name="Oren A."/>
            <person name="Chaudhuri R."/>
            <person name="La Ragione R.M."/>
            <person name="Hildebrand F."/>
            <person name="Pallen M.J."/>
        </authorList>
    </citation>
    <scope>NUCLEOTIDE SEQUENCE [LARGE SCALE GENOMIC DNA]</scope>
    <source>
        <strain evidence="2 3">Sa2BUA9</strain>
    </source>
</reference>
<organism evidence="2 3">
    <name type="scientific">Psychrobacillus faecigallinarum</name>
    <dbReference type="NCBI Taxonomy" id="2762235"/>
    <lineage>
        <taxon>Bacteria</taxon>
        <taxon>Bacillati</taxon>
        <taxon>Bacillota</taxon>
        <taxon>Bacilli</taxon>
        <taxon>Bacillales</taxon>
        <taxon>Bacillaceae</taxon>
        <taxon>Psychrobacillus</taxon>
    </lineage>
</organism>
<dbReference type="Proteomes" id="UP000640786">
    <property type="component" value="Unassembled WGS sequence"/>
</dbReference>
<dbReference type="Gene3D" id="2.30.40.10">
    <property type="entry name" value="Urease, subunit C, domain 1"/>
    <property type="match status" value="1"/>
</dbReference>
<dbReference type="Pfam" id="PF01979">
    <property type="entry name" value="Amidohydro_1"/>
    <property type="match status" value="1"/>
</dbReference>
<keyword evidence="3" id="KW-1185">Reference proteome</keyword>
<dbReference type="Gene3D" id="3.40.50.10910">
    <property type="entry name" value="Amidohydrolase"/>
    <property type="match status" value="1"/>
</dbReference>
<name>A0ABR8R867_9BACI</name>
<evidence type="ECO:0000313" key="2">
    <source>
        <dbReference type="EMBL" id="MBD7943945.1"/>
    </source>
</evidence>
<comment type="caution">
    <text evidence="2">The sequence shown here is derived from an EMBL/GenBank/DDBJ whole genome shotgun (WGS) entry which is preliminary data.</text>
</comment>
<dbReference type="InterPro" id="IPR051781">
    <property type="entry name" value="Metallo-dep_Hydrolase"/>
</dbReference>
<accession>A0ABR8R867</accession>
<dbReference type="Gene3D" id="3.30.110.90">
    <property type="entry name" value="Amidohydrolase"/>
    <property type="match status" value="1"/>
</dbReference>
<feature type="domain" description="Amidohydrolase-related" evidence="1">
    <location>
        <begin position="59"/>
        <end position="413"/>
    </location>
</feature>
<dbReference type="PANTHER" id="PTHR43135:SF3">
    <property type="entry name" value="ALPHA-D-RIBOSE 1-METHYLPHOSPHONATE 5-TRIPHOSPHATE DIPHOSPHATASE"/>
    <property type="match status" value="1"/>
</dbReference>
<dbReference type="InterPro" id="IPR032466">
    <property type="entry name" value="Metal_Hydrolase"/>
</dbReference>
<dbReference type="InterPro" id="IPR006680">
    <property type="entry name" value="Amidohydro-rel"/>
</dbReference>
<dbReference type="Gene3D" id="1.20.58.520">
    <property type="entry name" value="Amidohydrolase"/>
    <property type="match status" value="1"/>
</dbReference>